<dbReference type="Pfam" id="PF01850">
    <property type="entry name" value="PIN"/>
    <property type="match status" value="1"/>
</dbReference>
<dbReference type="EMBL" id="LAZR01026400">
    <property type="protein sequence ID" value="KKL68861.1"/>
    <property type="molecule type" value="Genomic_DNA"/>
</dbReference>
<sequence length="153" mass="17828">MTRKLIDINFLSIFFVEDHPGFNYIKKLMEEGLTGAFKIVIPEILPFRAFWILTTKWGIDKQLAKEVILEFVKNYSIPIYVGLKRKTIIEAFKYSNELNHDIYDCYYLALAKQEGATSILTTDTDFDKLCKKIGLKYENPVPLDILKKFSAFK</sequence>
<dbReference type="SUPFAM" id="SSF88723">
    <property type="entry name" value="PIN domain-like"/>
    <property type="match status" value="1"/>
</dbReference>
<dbReference type="InterPro" id="IPR002716">
    <property type="entry name" value="PIN_dom"/>
</dbReference>
<gene>
    <name evidence="2" type="ORF">LCGC14_2120730</name>
</gene>
<comment type="caution">
    <text evidence="2">The sequence shown here is derived from an EMBL/GenBank/DDBJ whole genome shotgun (WGS) entry which is preliminary data.</text>
</comment>
<name>A0A0F9ERH0_9ZZZZ</name>
<evidence type="ECO:0000313" key="2">
    <source>
        <dbReference type="EMBL" id="KKL68861.1"/>
    </source>
</evidence>
<accession>A0A0F9ERH0</accession>
<reference evidence="2" key="1">
    <citation type="journal article" date="2015" name="Nature">
        <title>Complex archaea that bridge the gap between prokaryotes and eukaryotes.</title>
        <authorList>
            <person name="Spang A."/>
            <person name="Saw J.H."/>
            <person name="Jorgensen S.L."/>
            <person name="Zaremba-Niedzwiedzka K."/>
            <person name="Martijn J."/>
            <person name="Lind A.E."/>
            <person name="van Eijk R."/>
            <person name="Schleper C."/>
            <person name="Guy L."/>
            <person name="Ettema T.J."/>
        </authorList>
    </citation>
    <scope>NUCLEOTIDE SEQUENCE</scope>
</reference>
<organism evidence="2">
    <name type="scientific">marine sediment metagenome</name>
    <dbReference type="NCBI Taxonomy" id="412755"/>
    <lineage>
        <taxon>unclassified sequences</taxon>
        <taxon>metagenomes</taxon>
        <taxon>ecological metagenomes</taxon>
    </lineage>
</organism>
<dbReference type="AlphaFoldDB" id="A0A0F9ERH0"/>
<feature type="domain" description="PIN" evidence="1">
    <location>
        <begin position="5"/>
        <end position="131"/>
    </location>
</feature>
<dbReference type="Gene3D" id="3.40.50.1010">
    <property type="entry name" value="5'-nuclease"/>
    <property type="match status" value="1"/>
</dbReference>
<dbReference type="InterPro" id="IPR029060">
    <property type="entry name" value="PIN-like_dom_sf"/>
</dbReference>
<proteinExistence type="predicted"/>
<evidence type="ECO:0000259" key="1">
    <source>
        <dbReference type="Pfam" id="PF01850"/>
    </source>
</evidence>
<protein>
    <recommendedName>
        <fullName evidence="1">PIN domain-containing protein</fullName>
    </recommendedName>
</protein>